<gene>
    <name evidence="11" type="primary">hjc</name>
    <name evidence="12" type="ordered locus">Metin_0784</name>
</gene>
<feature type="binding site" evidence="11">
    <location>
        <position position="33"/>
    </location>
    <ligand>
        <name>Mg(2+)</name>
        <dbReference type="ChEBI" id="CHEBI:18420"/>
    </ligand>
</feature>
<dbReference type="GeneID" id="9131798"/>
<comment type="cofactor">
    <cofactor evidence="11">
        <name>Mg(2+)</name>
        <dbReference type="ChEBI" id="CHEBI:18420"/>
    </cofactor>
    <text evidence="11">Binds 1 Mg(2+) ion per subunit.</text>
</comment>
<keyword evidence="9 11" id="KW-0234">DNA repair</keyword>
<comment type="subunit">
    <text evidence="11">Homodimer.</text>
</comment>
<dbReference type="Pfam" id="PF01870">
    <property type="entry name" value="Hjc"/>
    <property type="match status" value="1"/>
</dbReference>
<evidence type="ECO:0000313" key="13">
    <source>
        <dbReference type="Proteomes" id="UP000002061"/>
    </source>
</evidence>
<dbReference type="PANTHER" id="PTHR39651">
    <property type="entry name" value="HOLLIDAY JUNCTION RESOLVASE HJC"/>
    <property type="match status" value="1"/>
</dbReference>
<evidence type="ECO:0000256" key="6">
    <source>
        <dbReference type="ARBA" id="ARBA00022842"/>
    </source>
</evidence>
<evidence type="ECO:0000256" key="2">
    <source>
        <dbReference type="ARBA" id="ARBA00022723"/>
    </source>
</evidence>
<feature type="active site" evidence="11">
    <location>
        <position position="29"/>
    </location>
</feature>
<reference evidence="12" key="1">
    <citation type="submission" date="2010-04" db="EMBL/GenBank/DDBJ databases">
        <title>Complete sequence of Methanocaldococcus infernus ME.</title>
        <authorList>
            <consortium name="US DOE Joint Genome Institute"/>
            <person name="Lucas S."/>
            <person name="Copeland A."/>
            <person name="Lapidus A."/>
            <person name="Cheng J.-F."/>
            <person name="Bruce D."/>
            <person name="Goodwin L."/>
            <person name="Pitluck S."/>
            <person name="Munk A.C."/>
            <person name="Detter J.C."/>
            <person name="Han C."/>
            <person name="Tapia R."/>
            <person name="Land M."/>
            <person name="Hauser L."/>
            <person name="Kyrpides N."/>
            <person name="Mikhailova N."/>
            <person name="Sieprawska-Lupa M."/>
            <person name="Whitman W.B."/>
            <person name="Woyke T."/>
        </authorList>
    </citation>
    <scope>NUCLEOTIDE SEQUENCE [LARGE SCALE GENOMIC DNA]</scope>
    <source>
        <strain evidence="12">ME</strain>
    </source>
</reference>
<keyword evidence="1 11" id="KW-0540">Nuclease</keyword>
<evidence type="ECO:0000256" key="3">
    <source>
        <dbReference type="ARBA" id="ARBA00022759"/>
    </source>
</evidence>
<dbReference type="Gene3D" id="3.40.1350.10">
    <property type="match status" value="1"/>
</dbReference>
<dbReference type="GO" id="GO:0006281">
    <property type="term" value="P:DNA repair"/>
    <property type="evidence" value="ECO:0007669"/>
    <property type="project" value="UniProtKB-UniRule"/>
</dbReference>
<dbReference type="PANTHER" id="PTHR39651:SF1">
    <property type="entry name" value="HOLLIDAY JUNCTION RESOLVASE HJC"/>
    <property type="match status" value="1"/>
</dbReference>
<evidence type="ECO:0000256" key="1">
    <source>
        <dbReference type="ARBA" id="ARBA00022722"/>
    </source>
</evidence>
<dbReference type="GO" id="GO:0006310">
    <property type="term" value="P:DNA recombination"/>
    <property type="evidence" value="ECO:0007669"/>
    <property type="project" value="UniProtKB-UniRule"/>
</dbReference>
<evidence type="ECO:0000256" key="7">
    <source>
        <dbReference type="ARBA" id="ARBA00023125"/>
    </source>
</evidence>
<evidence type="ECO:0000256" key="11">
    <source>
        <dbReference type="HAMAP-Rule" id="MF_01490"/>
    </source>
</evidence>
<dbReference type="InterPro" id="IPR011335">
    <property type="entry name" value="Restrct_endonuc-II-like"/>
</dbReference>
<proteinExistence type="inferred from homology"/>
<keyword evidence="13" id="KW-1185">Reference proteome</keyword>
<dbReference type="HOGENOM" id="CLU_139546_2_0_2"/>
<dbReference type="Proteomes" id="UP000002061">
    <property type="component" value="Chromosome"/>
</dbReference>
<dbReference type="EC" id="3.1.21.10" evidence="11"/>
<evidence type="ECO:0000256" key="4">
    <source>
        <dbReference type="ARBA" id="ARBA00022763"/>
    </source>
</evidence>
<dbReference type="InterPro" id="IPR014428">
    <property type="entry name" value="Hjc_arc"/>
</dbReference>
<name>D5VS97_METIM</name>
<organism evidence="12 13">
    <name type="scientific">Methanocaldococcus infernus (strain DSM 11812 / JCM 15783 / ME)</name>
    <dbReference type="NCBI Taxonomy" id="573063"/>
    <lineage>
        <taxon>Archaea</taxon>
        <taxon>Methanobacteriati</taxon>
        <taxon>Methanobacteriota</taxon>
        <taxon>Methanomada group</taxon>
        <taxon>Methanococci</taxon>
        <taxon>Methanococcales</taxon>
        <taxon>Methanocaldococcaceae</taxon>
        <taxon>Methanocaldococcus</taxon>
    </lineage>
</organism>
<dbReference type="eggNOG" id="arCOG00919">
    <property type="taxonomic scope" value="Archaea"/>
</dbReference>
<evidence type="ECO:0000256" key="9">
    <source>
        <dbReference type="ARBA" id="ARBA00023204"/>
    </source>
</evidence>
<feature type="binding site" evidence="11">
    <location>
        <position position="9"/>
    </location>
    <ligand>
        <name>Mg(2+)</name>
        <dbReference type="ChEBI" id="CHEBI:18420"/>
    </ligand>
</feature>
<keyword evidence="8 11" id="KW-0233">DNA recombination</keyword>
<dbReference type="GO" id="GO:0008821">
    <property type="term" value="F:crossover junction DNA endonuclease activity"/>
    <property type="evidence" value="ECO:0007669"/>
    <property type="project" value="UniProtKB-UniRule"/>
</dbReference>
<evidence type="ECO:0000313" key="12">
    <source>
        <dbReference type="EMBL" id="ADG13450.1"/>
    </source>
</evidence>
<dbReference type="NCBIfam" id="NF040854">
    <property type="entry name" value="Hol_resolv_Hjc"/>
    <property type="match status" value="1"/>
</dbReference>
<dbReference type="GO" id="GO:0000287">
    <property type="term" value="F:magnesium ion binding"/>
    <property type="evidence" value="ECO:0007669"/>
    <property type="project" value="UniProtKB-UniRule"/>
</dbReference>
<keyword evidence="5 11" id="KW-0378">Hydrolase</keyword>
<comment type="similarity">
    <text evidence="11">Belongs to the Holliday junction resolvase Hjc family.</text>
</comment>
<dbReference type="EMBL" id="CP002009">
    <property type="protein sequence ID" value="ADG13450.1"/>
    <property type="molecule type" value="Genomic_DNA"/>
</dbReference>
<keyword evidence="2 11" id="KW-0479">Metal-binding</keyword>
<feature type="site" description="Transition state stabilizer" evidence="11">
    <location>
        <position position="48"/>
    </location>
</feature>
<comment type="catalytic activity">
    <reaction evidence="10 11">
        <text>Endonucleolytic cleavage at a junction such as a reciprocal single-stranded crossover between two homologous DNA duplexes (Holliday junction).</text>
        <dbReference type="EC" id="3.1.21.10"/>
    </reaction>
</comment>
<comment type="function">
    <text evidence="11">A structure-specific endonuclease that resolves Holliday junction (HJ) intermediates during genetic recombination. Cleaves 4-way DNA junctions introducing paired nicks in opposing strands, leaving a 5'-terminal phosphate and a 3'-terminal hydroxyl group that are subsequently ligated to produce recombinant products.</text>
</comment>
<dbReference type="AlphaFoldDB" id="D5VS97"/>
<dbReference type="KEGG" id="mif:Metin_0784"/>
<accession>D5VS97</accession>
<protein>
    <recommendedName>
        <fullName evidence="11">Crossover junction endodeoxyribonuclease Hjc</fullName>
        <shortName evidence="11">Hjc</shortName>
        <ecNumber evidence="11">3.1.21.10</ecNumber>
    </recommendedName>
    <alternativeName>
        <fullName evidence="11">Holliday junction resolvase Hjc</fullName>
    </alternativeName>
</protein>
<dbReference type="HAMAP" id="MF_01490">
    <property type="entry name" value="HJ_Resolv_Hjc"/>
    <property type="match status" value="1"/>
</dbReference>
<dbReference type="InterPro" id="IPR011856">
    <property type="entry name" value="tRNA_endonuc-like_dom_sf"/>
</dbReference>
<keyword evidence="4 11" id="KW-0227">DNA damage</keyword>
<evidence type="ECO:0000256" key="5">
    <source>
        <dbReference type="ARBA" id="ARBA00022801"/>
    </source>
</evidence>
<dbReference type="STRING" id="573063.Metin_0784"/>
<dbReference type="InterPro" id="IPR002732">
    <property type="entry name" value="Hjc"/>
</dbReference>
<evidence type="ECO:0000256" key="10">
    <source>
        <dbReference type="ARBA" id="ARBA00029354"/>
    </source>
</evidence>
<evidence type="ECO:0000256" key="8">
    <source>
        <dbReference type="ARBA" id="ARBA00023172"/>
    </source>
</evidence>
<keyword evidence="3 11" id="KW-0255">Endonuclease</keyword>
<dbReference type="SUPFAM" id="SSF52980">
    <property type="entry name" value="Restriction endonuclease-like"/>
    <property type="match status" value="1"/>
</dbReference>
<keyword evidence="7 11" id="KW-0238">DNA-binding</keyword>
<dbReference type="RefSeq" id="WP_013100196.1">
    <property type="nucleotide sequence ID" value="NC_014122.1"/>
</dbReference>
<feature type="binding site" evidence="11">
    <location>
        <position position="46"/>
    </location>
    <ligand>
        <name>Mg(2+)</name>
        <dbReference type="ChEBI" id="CHEBI:18420"/>
    </ligand>
</feature>
<keyword evidence="6 11" id="KW-0460">Magnesium</keyword>
<dbReference type="PIRSF" id="PIRSF004985">
    <property type="entry name" value="Hlld_jn_rslvs_ar"/>
    <property type="match status" value="1"/>
</dbReference>
<sequence length="116" mass="13595">MYKRGYRFEIKLKEMLEREGYLVIRSAGSKGVDLIAGKGSRLMIFECKATKKEMLYIDKEDVFKLLEYSRAFKAVPYIAVKFGKDILFFSPYNIEEKGKSFLVRVEEGLKFEDIVR</sequence>
<dbReference type="OrthoDB" id="34330at2157"/>
<dbReference type="GO" id="GO:0003677">
    <property type="term" value="F:DNA binding"/>
    <property type="evidence" value="ECO:0007669"/>
    <property type="project" value="UniProtKB-KW"/>
</dbReference>